<keyword evidence="2" id="KW-1185">Reference proteome</keyword>
<name>A0ACB8B8M5_9AGAM</name>
<evidence type="ECO:0000313" key="1">
    <source>
        <dbReference type="EMBL" id="KAH7921263.1"/>
    </source>
</evidence>
<accession>A0ACB8B8M5</accession>
<feature type="non-terminal residue" evidence="1">
    <location>
        <position position="223"/>
    </location>
</feature>
<dbReference type="EMBL" id="MU266534">
    <property type="protein sequence ID" value="KAH7921263.1"/>
    <property type="molecule type" value="Genomic_DNA"/>
</dbReference>
<dbReference type="Proteomes" id="UP000790709">
    <property type="component" value="Unassembled WGS sequence"/>
</dbReference>
<proteinExistence type="predicted"/>
<comment type="caution">
    <text evidence="1">The sequence shown here is derived from an EMBL/GenBank/DDBJ whole genome shotgun (WGS) entry which is preliminary data.</text>
</comment>
<gene>
    <name evidence="1" type="ORF">BV22DRAFT_1132401</name>
</gene>
<sequence length="223" mass="24532">MAPGPIRSRNAAPSDSGSSSANGPKAPCEYCQKLFHPQGLKTHEKSCSKKVEQRKRDKEYEALALKQIKKAQKKKHEGRMHGTALGADRVRLPALDASLDSGERLPPDAPSQPLPDQPDPGDAPSYEDEHTLMNVDQMPMGADRQSTSPTSDTSMGNAGISIAPPLAPQVDSFKTEYHPNSGREAHIETFSAYGRQPDSEPVPRDNEPWRPFRCRTDFEFAEI</sequence>
<reference evidence="1" key="1">
    <citation type="journal article" date="2021" name="New Phytol.">
        <title>Evolutionary innovations through gain and loss of genes in the ectomycorrhizal Boletales.</title>
        <authorList>
            <person name="Wu G."/>
            <person name="Miyauchi S."/>
            <person name="Morin E."/>
            <person name="Kuo A."/>
            <person name="Drula E."/>
            <person name="Varga T."/>
            <person name="Kohler A."/>
            <person name="Feng B."/>
            <person name="Cao Y."/>
            <person name="Lipzen A."/>
            <person name="Daum C."/>
            <person name="Hundley H."/>
            <person name="Pangilinan J."/>
            <person name="Johnson J."/>
            <person name="Barry K."/>
            <person name="LaButti K."/>
            <person name="Ng V."/>
            <person name="Ahrendt S."/>
            <person name="Min B."/>
            <person name="Choi I.G."/>
            <person name="Park H."/>
            <person name="Plett J.M."/>
            <person name="Magnuson J."/>
            <person name="Spatafora J.W."/>
            <person name="Nagy L.G."/>
            <person name="Henrissat B."/>
            <person name="Grigoriev I.V."/>
            <person name="Yang Z.L."/>
            <person name="Xu J."/>
            <person name="Martin F.M."/>
        </authorList>
    </citation>
    <scope>NUCLEOTIDE SEQUENCE</scope>
    <source>
        <strain evidence="1">KUC20120723A-06</strain>
    </source>
</reference>
<protein>
    <submittedName>
        <fullName evidence="1">Uncharacterized protein</fullName>
    </submittedName>
</protein>
<organism evidence="1 2">
    <name type="scientific">Leucogyrophana mollusca</name>
    <dbReference type="NCBI Taxonomy" id="85980"/>
    <lineage>
        <taxon>Eukaryota</taxon>
        <taxon>Fungi</taxon>
        <taxon>Dikarya</taxon>
        <taxon>Basidiomycota</taxon>
        <taxon>Agaricomycotina</taxon>
        <taxon>Agaricomycetes</taxon>
        <taxon>Agaricomycetidae</taxon>
        <taxon>Boletales</taxon>
        <taxon>Boletales incertae sedis</taxon>
        <taxon>Leucogyrophana</taxon>
    </lineage>
</organism>
<evidence type="ECO:0000313" key="2">
    <source>
        <dbReference type="Proteomes" id="UP000790709"/>
    </source>
</evidence>